<sequence>MEKSANSLSLVGNFRMYAFGKERRQSIQSLRAYVIDSPVNNSAEFIPVLNILPVCSAIPEVIQEMYLPAQQQLSSG</sequence>
<dbReference type="Proteomes" id="UP001596215">
    <property type="component" value="Unassembled WGS sequence"/>
</dbReference>
<gene>
    <name evidence="1" type="ORF">ACFP73_08385</name>
</gene>
<name>A0ABW1VQP3_9GAMM</name>
<protein>
    <submittedName>
        <fullName evidence="1">Uncharacterized protein</fullName>
    </submittedName>
</protein>
<dbReference type="RefSeq" id="WP_212706732.1">
    <property type="nucleotide sequence ID" value="NZ_BAAAFW010000060.1"/>
</dbReference>
<accession>A0ABW1VQP3</accession>
<evidence type="ECO:0000313" key="1">
    <source>
        <dbReference type="EMBL" id="MFC6362116.1"/>
    </source>
</evidence>
<organism evidence="1 2">
    <name type="scientific">Tatumella punctata</name>
    <dbReference type="NCBI Taxonomy" id="399969"/>
    <lineage>
        <taxon>Bacteria</taxon>
        <taxon>Pseudomonadati</taxon>
        <taxon>Pseudomonadota</taxon>
        <taxon>Gammaproteobacteria</taxon>
        <taxon>Enterobacterales</taxon>
        <taxon>Erwiniaceae</taxon>
        <taxon>Tatumella</taxon>
    </lineage>
</organism>
<comment type="caution">
    <text evidence="1">The sequence shown here is derived from an EMBL/GenBank/DDBJ whole genome shotgun (WGS) entry which is preliminary data.</text>
</comment>
<reference evidence="2" key="1">
    <citation type="journal article" date="2019" name="Int. J. Syst. Evol. Microbiol.">
        <title>The Global Catalogue of Microorganisms (GCM) 10K type strain sequencing project: providing services to taxonomists for standard genome sequencing and annotation.</title>
        <authorList>
            <consortium name="The Broad Institute Genomics Platform"/>
            <consortium name="The Broad Institute Genome Sequencing Center for Infectious Disease"/>
            <person name="Wu L."/>
            <person name="Ma J."/>
        </authorList>
    </citation>
    <scope>NUCLEOTIDE SEQUENCE [LARGE SCALE GENOMIC DNA]</scope>
    <source>
        <strain evidence="2">CGMCC 4.1530</strain>
    </source>
</reference>
<proteinExistence type="predicted"/>
<dbReference type="EMBL" id="JBHSUC010000008">
    <property type="protein sequence ID" value="MFC6362116.1"/>
    <property type="molecule type" value="Genomic_DNA"/>
</dbReference>
<keyword evidence="2" id="KW-1185">Reference proteome</keyword>
<evidence type="ECO:0000313" key="2">
    <source>
        <dbReference type="Proteomes" id="UP001596215"/>
    </source>
</evidence>